<evidence type="ECO:0000256" key="4">
    <source>
        <dbReference type="ARBA" id="ARBA00022741"/>
    </source>
</evidence>
<gene>
    <name evidence="12" type="ORF">SAMN03097708_01238</name>
</gene>
<feature type="site" description="Important for beta-aspartyl-AMP intermediate formation" evidence="10">
    <location>
        <position position="368"/>
    </location>
</feature>
<evidence type="ECO:0000259" key="11">
    <source>
        <dbReference type="PROSITE" id="PS51278"/>
    </source>
</evidence>
<comment type="similarity">
    <text evidence="2">Belongs to the asparagine synthetase family.</text>
</comment>
<dbReference type="Gene3D" id="3.40.50.620">
    <property type="entry name" value="HUPs"/>
    <property type="match status" value="2"/>
</dbReference>
<keyword evidence="13" id="KW-1185">Reference proteome</keyword>
<dbReference type="GO" id="GO:0005524">
    <property type="term" value="F:ATP binding"/>
    <property type="evidence" value="ECO:0007669"/>
    <property type="project" value="UniProtKB-KW"/>
</dbReference>
<proteinExistence type="inferred from homology"/>
<reference evidence="12 13" key="1">
    <citation type="submission" date="2016-10" db="EMBL/GenBank/DDBJ databases">
        <authorList>
            <person name="de Groot N.N."/>
        </authorList>
    </citation>
    <scope>NUCLEOTIDE SEQUENCE [LARGE SCALE GENOMIC DNA]</scope>
    <source>
        <strain evidence="12 13">HLD2</strain>
    </source>
</reference>
<dbReference type="CDD" id="cd00712">
    <property type="entry name" value="AsnB"/>
    <property type="match status" value="1"/>
</dbReference>
<evidence type="ECO:0000313" key="12">
    <source>
        <dbReference type="EMBL" id="SCZ55973.1"/>
    </source>
</evidence>
<evidence type="ECO:0000313" key="13">
    <source>
        <dbReference type="Proteomes" id="UP000199648"/>
    </source>
</evidence>
<dbReference type="Gene3D" id="3.60.20.10">
    <property type="entry name" value="Glutamine Phosphoribosylpyrophosphate, subunit 1, domain 1"/>
    <property type="match status" value="1"/>
</dbReference>
<evidence type="ECO:0000256" key="2">
    <source>
        <dbReference type="ARBA" id="ARBA00005752"/>
    </source>
</evidence>
<dbReference type="EMBL" id="FMWD01000003">
    <property type="protein sequence ID" value="SCZ55973.1"/>
    <property type="molecule type" value="Genomic_DNA"/>
</dbReference>
<keyword evidence="8" id="KW-0061">Asparagine biosynthesis</keyword>
<feature type="binding site" evidence="9">
    <location>
        <position position="101"/>
    </location>
    <ligand>
        <name>L-glutamine</name>
        <dbReference type="ChEBI" id="CHEBI:58359"/>
    </ligand>
</feature>
<organism evidence="12 13">
    <name type="scientific">Thiohalomonas denitrificans</name>
    <dbReference type="NCBI Taxonomy" id="415747"/>
    <lineage>
        <taxon>Bacteria</taxon>
        <taxon>Pseudomonadati</taxon>
        <taxon>Pseudomonadota</taxon>
        <taxon>Gammaproteobacteria</taxon>
        <taxon>Thiohalomonadales</taxon>
        <taxon>Thiohalomonadaceae</taxon>
        <taxon>Thiohalomonas</taxon>
    </lineage>
</organism>
<dbReference type="InterPro" id="IPR029055">
    <property type="entry name" value="Ntn_hydrolases_N"/>
</dbReference>
<feature type="binding site" evidence="9">
    <location>
        <position position="292"/>
    </location>
    <ligand>
        <name>ATP</name>
        <dbReference type="ChEBI" id="CHEBI:30616"/>
    </ligand>
</feature>
<dbReference type="AlphaFoldDB" id="A0A1G5Q2C9"/>
<dbReference type="CDD" id="cd01991">
    <property type="entry name" value="Asn_synthase_B_C"/>
    <property type="match status" value="1"/>
</dbReference>
<dbReference type="SUPFAM" id="SSF52402">
    <property type="entry name" value="Adenine nucleotide alpha hydrolases-like"/>
    <property type="match status" value="1"/>
</dbReference>
<dbReference type="NCBIfam" id="TIGR01536">
    <property type="entry name" value="asn_synth_AEB"/>
    <property type="match status" value="1"/>
</dbReference>
<evidence type="ECO:0000256" key="7">
    <source>
        <dbReference type="ARBA" id="ARBA00048741"/>
    </source>
</evidence>
<dbReference type="OrthoDB" id="9763290at2"/>
<sequence length="659" mass="74595">MCGIAGILNLRRGAPAVGSLELGAMIAPLAHRGPDGADVRRFGPVGLAHARLSIIDLEGGKQPLANEDGSIWVVLNGEIFNFPELRQQLKSAGHSFRTESDTEVIVHLYEDHGEAFVHQLNGQFAIALWDSVQEKLVLVRDRVGIAPLFYSEEGERLFFASEVKAIQPVQKRTPRANLEALEQVMTYWAPLSPNTLFEGVHELPPGHLMTVENGKMSLHRYWDWSYPSDGTYDERNEEELAEELRSLLADAVRIRLRSDVPVGAYLSGGLDSSAIAALIRQADSAPLKTFSIGFDQEGYDESDYQAEMVSHLGTRHRSFQCGLSDISESFPETIWHAETPLLRTAPTPMKLLSGHVRDEGYKVVLTGEGADEVLGGYDIFKEAKIRQFWSRNPDSKFRPALLKRLYPYLNIAGGQSLAYLKQFFGRGLHEPDSPWFSHVPRWTTTGATKGFFSERMQEYVLSGYESARSLLPAEFDRWHWFEKAQYIESKTLMAGYLLCSQGDRMLMANGVEGRYPFLDHRIIEFANRIHPRLKMRGLTEKYLLKKAVGRYLPKRIAERTKQPYRAPESAPFLNRQVPEFIHEMMKPEKLRDYGYFDPTRVAMLQRKMARGGTLGYKDNMAFVGILSTQLWHQFFIENAATASKQSNLQGSGEYNVHRA</sequence>
<keyword evidence="8" id="KW-0028">Amino-acid biosynthesis</keyword>
<evidence type="ECO:0000256" key="8">
    <source>
        <dbReference type="PIRSR" id="PIRSR001589-1"/>
    </source>
</evidence>
<evidence type="ECO:0000256" key="6">
    <source>
        <dbReference type="ARBA" id="ARBA00022962"/>
    </source>
</evidence>
<evidence type="ECO:0000256" key="1">
    <source>
        <dbReference type="ARBA" id="ARBA00005187"/>
    </source>
</evidence>
<evidence type="ECO:0000256" key="9">
    <source>
        <dbReference type="PIRSR" id="PIRSR001589-2"/>
    </source>
</evidence>
<comment type="catalytic activity">
    <reaction evidence="7">
        <text>L-aspartate + L-glutamine + ATP + H2O = L-asparagine + L-glutamate + AMP + diphosphate + H(+)</text>
        <dbReference type="Rhea" id="RHEA:12228"/>
        <dbReference type="ChEBI" id="CHEBI:15377"/>
        <dbReference type="ChEBI" id="CHEBI:15378"/>
        <dbReference type="ChEBI" id="CHEBI:29985"/>
        <dbReference type="ChEBI" id="CHEBI:29991"/>
        <dbReference type="ChEBI" id="CHEBI:30616"/>
        <dbReference type="ChEBI" id="CHEBI:33019"/>
        <dbReference type="ChEBI" id="CHEBI:58048"/>
        <dbReference type="ChEBI" id="CHEBI:58359"/>
        <dbReference type="ChEBI" id="CHEBI:456215"/>
        <dbReference type="EC" id="6.3.5.4"/>
    </reaction>
</comment>
<dbReference type="SUPFAM" id="SSF56235">
    <property type="entry name" value="N-terminal nucleophile aminohydrolases (Ntn hydrolases)"/>
    <property type="match status" value="1"/>
</dbReference>
<keyword evidence="5 9" id="KW-0067">ATP-binding</keyword>
<keyword evidence="6 8" id="KW-0315">Glutamine amidotransferase</keyword>
<dbReference type="InterPro" id="IPR051786">
    <property type="entry name" value="ASN_synthetase/amidase"/>
</dbReference>
<dbReference type="InterPro" id="IPR014729">
    <property type="entry name" value="Rossmann-like_a/b/a_fold"/>
</dbReference>
<dbReference type="STRING" id="415747.SAMN03097708_01238"/>
<name>A0A1G5Q2C9_9GAMM</name>
<dbReference type="PANTHER" id="PTHR43284:SF1">
    <property type="entry name" value="ASPARAGINE SYNTHETASE"/>
    <property type="match status" value="1"/>
</dbReference>
<dbReference type="Proteomes" id="UP000199648">
    <property type="component" value="Unassembled WGS sequence"/>
</dbReference>
<dbReference type="EC" id="6.3.5.4" evidence="3"/>
<accession>A0A1G5Q2C9</accession>
<dbReference type="PIRSF" id="PIRSF001589">
    <property type="entry name" value="Asn_synthetase_glu-h"/>
    <property type="match status" value="1"/>
</dbReference>
<dbReference type="GO" id="GO:0004066">
    <property type="term" value="F:asparagine synthase (glutamine-hydrolyzing) activity"/>
    <property type="evidence" value="ECO:0007669"/>
    <property type="project" value="UniProtKB-EC"/>
</dbReference>
<dbReference type="Pfam" id="PF00733">
    <property type="entry name" value="Asn_synthase"/>
    <property type="match status" value="1"/>
</dbReference>
<evidence type="ECO:0000256" key="5">
    <source>
        <dbReference type="ARBA" id="ARBA00022840"/>
    </source>
</evidence>
<keyword evidence="4 9" id="KW-0547">Nucleotide-binding</keyword>
<protein>
    <recommendedName>
        <fullName evidence="3">asparagine synthase (glutamine-hydrolyzing)</fullName>
        <ecNumber evidence="3">6.3.5.4</ecNumber>
    </recommendedName>
</protein>
<dbReference type="GO" id="GO:0005829">
    <property type="term" value="C:cytosol"/>
    <property type="evidence" value="ECO:0007669"/>
    <property type="project" value="TreeGrafter"/>
</dbReference>
<dbReference type="InterPro" id="IPR006426">
    <property type="entry name" value="Asn_synth_AEB"/>
</dbReference>
<dbReference type="InterPro" id="IPR017932">
    <property type="entry name" value="GATase_2_dom"/>
</dbReference>
<dbReference type="InterPro" id="IPR033738">
    <property type="entry name" value="AsnB_N"/>
</dbReference>
<dbReference type="GO" id="GO:0006529">
    <property type="term" value="P:asparagine biosynthetic process"/>
    <property type="evidence" value="ECO:0007669"/>
    <property type="project" value="UniProtKB-KW"/>
</dbReference>
<dbReference type="PANTHER" id="PTHR43284">
    <property type="entry name" value="ASPARAGINE SYNTHETASE (GLUTAMINE-HYDROLYZING)"/>
    <property type="match status" value="1"/>
</dbReference>
<dbReference type="InterPro" id="IPR001962">
    <property type="entry name" value="Asn_synthase"/>
</dbReference>
<dbReference type="RefSeq" id="WP_092994041.1">
    <property type="nucleotide sequence ID" value="NZ_FMWD01000003.1"/>
</dbReference>
<evidence type="ECO:0000256" key="10">
    <source>
        <dbReference type="PIRSR" id="PIRSR001589-3"/>
    </source>
</evidence>
<dbReference type="PROSITE" id="PS51278">
    <property type="entry name" value="GATASE_TYPE_2"/>
    <property type="match status" value="1"/>
</dbReference>
<dbReference type="Pfam" id="PF13537">
    <property type="entry name" value="GATase_7"/>
    <property type="match status" value="1"/>
</dbReference>
<comment type="pathway">
    <text evidence="1">Amino-acid biosynthesis; L-asparagine biosynthesis; L-asparagine from L-aspartate (L-Gln route): step 1/1.</text>
</comment>
<feature type="active site" description="For GATase activity" evidence="8">
    <location>
        <position position="2"/>
    </location>
</feature>
<evidence type="ECO:0000256" key="3">
    <source>
        <dbReference type="ARBA" id="ARBA00012737"/>
    </source>
</evidence>
<feature type="domain" description="Glutamine amidotransferase type-2" evidence="11">
    <location>
        <begin position="2"/>
        <end position="214"/>
    </location>
</feature>